<dbReference type="Proteomes" id="UP000046392">
    <property type="component" value="Unplaced"/>
</dbReference>
<dbReference type="Gene3D" id="3.30.420.10">
    <property type="entry name" value="Ribonuclease H-like superfamily/Ribonuclease H"/>
    <property type="match status" value="2"/>
</dbReference>
<feature type="domain" description="RNase H type-1" evidence="4">
    <location>
        <begin position="1200"/>
        <end position="1347"/>
    </location>
</feature>
<dbReference type="STRING" id="174720.A0A0N5C6B1"/>
<feature type="domain" description="Integrase catalytic" evidence="5">
    <location>
        <begin position="955"/>
        <end position="1131"/>
    </location>
</feature>
<protein>
    <recommendedName>
        <fullName evidence="1">RNA-directed DNA polymerase</fullName>
        <ecNumber evidence="1">2.7.7.49</ecNumber>
    </recommendedName>
</protein>
<keyword evidence="2" id="KW-0233">DNA recombination</keyword>
<dbReference type="InterPro" id="IPR036397">
    <property type="entry name" value="RNaseH_sf"/>
</dbReference>
<dbReference type="PANTHER" id="PTHR37984:SF9">
    <property type="entry name" value="INTEGRASE CATALYTIC DOMAIN-CONTAINING PROTEIN"/>
    <property type="match status" value="1"/>
</dbReference>
<dbReference type="PANTHER" id="PTHR37984">
    <property type="entry name" value="PROTEIN CBG26694"/>
    <property type="match status" value="1"/>
</dbReference>
<dbReference type="GO" id="GO:0003676">
    <property type="term" value="F:nucleic acid binding"/>
    <property type="evidence" value="ECO:0007669"/>
    <property type="project" value="InterPro"/>
</dbReference>
<dbReference type="PROSITE" id="PS50878">
    <property type="entry name" value="RT_POL"/>
    <property type="match status" value="1"/>
</dbReference>
<dbReference type="WBParaSite" id="SPAL_0001348200.1">
    <property type="protein sequence ID" value="SPAL_0001348200.1"/>
    <property type="gene ID" value="SPAL_0001348200"/>
</dbReference>
<evidence type="ECO:0000313" key="7">
    <source>
        <dbReference type="WBParaSite" id="SPAL_0001348200.1"/>
    </source>
</evidence>
<dbReference type="Pfam" id="PF00075">
    <property type="entry name" value="RNase_H"/>
    <property type="match status" value="1"/>
</dbReference>
<dbReference type="Pfam" id="PF00078">
    <property type="entry name" value="RVT_1"/>
    <property type="match status" value="1"/>
</dbReference>
<evidence type="ECO:0000259" key="4">
    <source>
        <dbReference type="PROSITE" id="PS50879"/>
    </source>
</evidence>
<dbReference type="Gene3D" id="1.10.340.70">
    <property type="match status" value="1"/>
</dbReference>
<dbReference type="CDD" id="cd01647">
    <property type="entry name" value="RT_LTR"/>
    <property type="match status" value="1"/>
</dbReference>
<dbReference type="InterPro" id="IPR002156">
    <property type="entry name" value="RNaseH_domain"/>
</dbReference>
<organism evidence="6 7">
    <name type="scientific">Strongyloides papillosus</name>
    <name type="common">Intestinal threadworm</name>
    <dbReference type="NCBI Taxonomy" id="174720"/>
    <lineage>
        <taxon>Eukaryota</taxon>
        <taxon>Metazoa</taxon>
        <taxon>Ecdysozoa</taxon>
        <taxon>Nematoda</taxon>
        <taxon>Chromadorea</taxon>
        <taxon>Rhabditida</taxon>
        <taxon>Tylenchina</taxon>
        <taxon>Panagrolaimomorpha</taxon>
        <taxon>Strongyloidoidea</taxon>
        <taxon>Strongyloididae</taxon>
        <taxon>Strongyloides</taxon>
    </lineage>
</organism>
<evidence type="ECO:0000256" key="1">
    <source>
        <dbReference type="ARBA" id="ARBA00012493"/>
    </source>
</evidence>
<reference evidence="7" key="1">
    <citation type="submission" date="2017-02" db="UniProtKB">
        <authorList>
            <consortium name="WormBaseParasite"/>
        </authorList>
    </citation>
    <scope>IDENTIFICATION</scope>
</reference>
<dbReference type="InterPro" id="IPR041588">
    <property type="entry name" value="Integrase_H2C2"/>
</dbReference>
<evidence type="ECO:0000313" key="6">
    <source>
        <dbReference type="Proteomes" id="UP000046392"/>
    </source>
</evidence>
<feature type="domain" description="Reverse transcriptase" evidence="3">
    <location>
        <begin position="420"/>
        <end position="610"/>
    </location>
</feature>
<dbReference type="GO" id="GO:0015074">
    <property type="term" value="P:DNA integration"/>
    <property type="evidence" value="ECO:0007669"/>
    <property type="project" value="InterPro"/>
</dbReference>
<dbReference type="SUPFAM" id="SSF53098">
    <property type="entry name" value="Ribonuclease H-like"/>
    <property type="match status" value="2"/>
</dbReference>
<dbReference type="SUPFAM" id="SSF50630">
    <property type="entry name" value="Acid proteases"/>
    <property type="match status" value="1"/>
</dbReference>
<keyword evidence="6" id="KW-1185">Reference proteome</keyword>
<dbReference type="GO" id="GO:0004523">
    <property type="term" value="F:RNA-DNA hybrid ribonuclease activity"/>
    <property type="evidence" value="ECO:0007669"/>
    <property type="project" value="InterPro"/>
</dbReference>
<accession>A0A0N5C6B1</accession>
<evidence type="ECO:0000256" key="2">
    <source>
        <dbReference type="ARBA" id="ARBA00023172"/>
    </source>
</evidence>
<dbReference type="PROSITE" id="PS50879">
    <property type="entry name" value="RNASE_H_1"/>
    <property type="match status" value="1"/>
</dbReference>
<dbReference type="Gene3D" id="3.30.70.270">
    <property type="match status" value="2"/>
</dbReference>
<dbReference type="Gene3D" id="2.40.70.10">
    <property type="entry name" value="Acid Proteases"/>
    <property type="match status" value="1"/>
</dbReference>
<dbReference type="SUPFAM" id="SSF56672">
    <property type="entry name" value="DNA/RNA polymerases"/>
    <property type="match status" value="1"/>
</dbReference>
<dbReference type="InterPro" id="IPR021109">
    <property type="entry name" value="Peptidase_aspartic_dom_sf"/>
</dbReference>
<dbReference type="GO" id="GO:0006310">
    <property type="term" value="P:DNA recombination"/>
    <property type="evidence" value="ECO:0007669"/>
    <property type="project" value="UniProtKB-KW"/>
</dbReference>
<name>A0A0N5C6B1_STREA</name>
<sequence>MKETPSCDHLEGMTDKSQFCTMLKQKETIWKIAYPNSTSAERLSWVLLRQSEVIVNGFMTFLENKLKELKDATIDDLIEFMNTIAETREKSFSTKVYDFWGMERTKGESTMDFGTRLQVLARRIDSTMWEKLVIHKMLIETDDYTRFLINSSIDETTTLANVLKKILDAEEVTHGRDFKRDDVKKKEFKLSCWFCKESDHKKEECRKWKDAGSPVYNFTTRTWETGQLKICNGDVAAMRDVEIRGKTQRVFLDSGATENWIGLKNARSLGVNLLPSSGVNACMADGSILKAVAMCDCEVDFKNGKGIQVLRFYISPRGKDTIIGWKVLRDNCDLFEERSESVSSKESNLTFEDSEKEEDLEPEGKIDADVLVARGDILEFLGGLRERVKVIEEREAISLELREEMYKDGLKEYLDKEEKLGMISRVYEMPKIVSPIHIVKKKQADEHMINGKVPSEFMRVCVDYSELNQYLAKKEVELAKLEDVIDMVAGSKYLSTMDVSSAYKALPLDEYSKELTCFYTPYGIYVAETLPFGLATAPYLFVSELRNSLKEVKSKNFTFYMDDFLFYGSVDLQIKAIKEVSEVLAKRGWYWNVDKCELLKPQVHYIGYQISGTDWKIPEEKLKKLIGLVPPSNAKELASLRGRLLYFSKLIPEFGSITSVWDGGKFQWGEKEQKAFDTIKQALKKDPKITTIPEGAKVVIVVNNGQKRAITCWNSRKASSTERNYSELDRWTVAVYEMMNQSRLKYRKVLVHCDDMEQSKRIRPSYEDGMMGHPKSKRVCGMLFTLSLMDLEPVKLFEAKKEVEKLSLGMLTCQENGRECGGKEMSEMKPVGHLKLTTMENNVIQEARNDPMYMKMFEGIFEGDYKHLQKHKQSLIGERNVFTMNGKLVVPIAASKRIVAKVHKDYHEGTKNLTNRINESFVICGLTRVVKDVILECRTCQMFKRNGKCETLIWTKAIEARERGHMDFFFYAGKTVFLLVDAYSGYPLARVVKRKSDFPLVLEEVVALFGDFQLLVSDNEPVFQGGEVAEWLEERGTLHLFVPTYSPKSNGLAEGMVNILKTKMKKAQEDFHLGVEEALTWSLISVRTSKDKEGKSRMDKFVGQMSSGNKWFQEIHVEDADIPVFFKISPKHTWTEGQLVWTIGSRIKGVLVDGVMHMLPSERVYARKLSPEEEFKMEQVEKVFQYDSEIADFMKSQKFNYPAGIFFTDGSTKLENGYGVIGLILPEKGKVEIQLQAQRNIKHGASGPSANRLEIMAVKAALEIAKKFNLQQVFVFSDSRNLTGAYSEGWIHNWRDNGFTRLSNSSLYKAVDTLVQELPEVHIKRVLAHKGVVLNECADSAAKGEDLESVSDKVKRWVTSLSKTATDKGIEGEKKDPDDLKL</sequence>
<dbReference type="InterPro" id="IPR012337">
    <property type="entry name" value="RNaseH-like_sf"/>
</dbReference>
<dbReference type="InterPro" id="IPR043502">
    <property type="entry name" value="DNA/RNA_pol_sf"/>
</dbReference>
<evidence type="ECO:0000259" key="5">
    <source>
        <dbReference type="PROSITE" id="PS50994"/>
    </source>
</evidence>
<proteinExistence type="predicted"/>
<evidence type="ECO:0000259" key="3">
    <source>
        <dbReference type="PROSITE" id="PS50878"/>
    </source>
</evidence>
<dbReference type="InterPro" id="IPR001584">
    <property type="entry name" value="Integrase_cat-core"/>
</dbReference>
<dbReference type="GO" id="GO:0042575">
    <property type="term" value="C:DNA polymerase complex"/>
    <property type="evidence" value="ECO:0007669"/>
    <property type="project" value="UniProtKB-ARBA"/>
</dbReference>
<dbReference type="EC" id="2.7.7.49" evidence="1"/>
<dbReference type="InterPro" id="IPR050951">
    <property type="entry name" value="Retrovirus_Pol_polyprotein"/>
</dbReference>
<dbReference type="InterPro" id="IPR000477">
    <property type="entry name" value="RT_dom"/>
</dbReference>
<dbReference type="GO" id="GO:0003964">
    <property type="term" value="F:RNA-directed DNA polymerase activity"/>
    <property type="evidence" value="ECO:0007669"/>
    <property type="project" value="UniProtKB-EC"/>
</dbReference>
<dbReference type="Pfam" id="PF17921">
    <property type="entry name" value="Integrase_H2C2"/>
    <property type="match status" value="1"/>
</dbReference>
<dbReference type="PROSITE" id="PS50994">
    <property type="entry name" value="INTEGRASE"/>
    <property type="match status" value="1"/>
</dbReference>
<dbReference type="InterPro" id="IPR043128">
    <property type="entry name" value="Rev_trsase/Diguanyl_cyclase"/>
</dbReference>
<dbReference type="Gene3D" id="3.10.10.10">
    <property type="entry name" value="HIV Type 1 Reverse Transcriptase, subunit A, domain 1"/>
    <property type="match status" value="1"/>
</dbReference>